<comment type="function">
    <text evidence="1 11">Involved in lipopolysaccharide (LPS) biosynthesis. Catalyzes the transfer of 3-deoxy-D-manno-octulosonate (Kdo) residue(s) from CMP-Kdo to lipid IV(A), the tetraacyldisaccharide-1,4'-bisphosphate precursor of lipid A.</text>
</comment>
<dbReference type="InterPro" id="IPR007507">
    <property type="entry name" value="Glycos_transf_N"/>
</dbReference>
<proteinExistence type="inferred from homology"/>
<gene>
    <name evidence="13" type="primary">waaA</name>
    <name evidence="13" type="ORF">Cva_01707</name>
</gene>
<evidence type="ECO:0000256" key="10">
    <source>
        <dbReference type="PIRSR" id="PIRSR639901-2"/>
    </source>
</evidence>
<comment type="similarity">
    <text evidence="3">Belongs to the glycosyltransferase group 1 family. Glycosyltransferase 30 subfamily.</text>
</comment>
<dbReference type="Gene3D" id="3.40.50.2000">
    <property type="entry name" value="Glycogen Phosphorylase B"/>
    <property type="match status" value="1"/>
</dbReference>
<dbReference type="AlphaFoldDB" id="A0A0K8MGN9"/>
<evidence type="ECO:0000259" key="12">
    <source>
        <dbReference type="Pfam" id="PF04413"/>
    </source>
</evidence>
<dbReference type="Proteomes" id="UP000036771">
    <property type="component" value="Unassembled WGS sequence"/>
</dbReference>
<keyword evidence="11" id="KW-1003">Cell membrane</keyword>
<dbReference type="InterPro" id="IPR039901">
    <property type="entry name" value="Kdotransferase"/>
</dbReference>
<evidence type="ECO:0000256" key="6">
    <source>
        <dbReference type="ARBA" id="ARBA00022679"/>
    </source>
</evidence>
<evidence type="ECO:0000313" key="14">
    <source>
        <dbReference type="Proteomes" id="UP000036771"/>
    </source>
</evidence>
<feature type="site" description="Transition state stabilizer" evidence="10">
    <location>
        <position position="136"/>
    </location>
</feature>
<evidence type="ECO:0000256" key="2">
    <source>
        <dbReference type="ARBA" id="ARBA00004713"/>
    </source>
</evidence>
<dbReference type="GO" id="GO:0009244">
    <property type="term" value="P:lipopolysaccharide core region biosynthetic process"/>
    <property type="evidence" value="ECO:0007669"/>
    <property type="project" value="UniProtKB-UniRule"/>
</dbReference>
<keyword evidence="11" id="KW-0472">Membrane</keyword>
<reference evidence="13 14" key="1">
    <citation type="submission" date="2015-03" db="EMBL/GenBank/DDBJ databases">
        <title>Caedibacter varicaedens, whole genome shotgun sequence.</title>
        <authorList>
            <person name="Suzuki H."/>
            <person name="Dapper A.L."/>
            <person name="Gibson A.K."/>
            <person name="Jackson C."/>
            <person name="Lee H."/>
            <person name="Pejaver V.R."/>
            <person name="Doak T."/>
            <person name="Lynch M."/>
        </authorList>
    </citation>
    <scope>NUCLEOTIDE SEQUENCE [LARGE SCALE GENOMIC DNA]</scope>
</reference>
<comment type="caution">
    <text evidence="13">The sequence shown here is derived from an EMBL/GenBank/DDBJ whole genome shotgun (WGS) entry which is preliminary data.</text>
</comment>
<dbReference type="PANTHER" id="PTHR42755">
    <property type="entry name" value="3-DEOXY-MANNO-OCTULOSONATE CYTIDYLYLTRANSFERASE"/>
    <property type="match status" value="1"/>
</dbReference>
<dbReference type="Gene3D" id="3.40.50.11720">
    <property type="entry name" value="3-Deoxy-D-manno-octulosonic-acid transferase, N-terminal domain"/>
    <property type="match status" value="1"/>
</dbReference>
<dbReference type="InterPro" id="IPR038107">
    <property type="entry name" value="Glycos_transf_N_sf"/>
</dbReference>
<dbReference type="EC" id="2.4.99.12" evidence="4 11"/>
<evidence type="ECO:0000313" key="13">
    <source>
        <dbReference type="EMBL" id="GAO99034.1"/>
    </source>
</evidence>
<dbReference type="STRING" id="1629334.Cva_01707"/>
<dbReference type="GO" id="GO:0043842">
    <property type="term" value="F:Kdo transferase activity"/>
    <property type="evidence" value="ECO:0007669"/>
    <property type="project" value="UniProtKB-EC"/>
</dbReference>
<keyword evidence="6 11" id="KW-0808">Transferase</keyword>
<evidence type="ECO:0000256" key="8">
    <source>
        <dbReference type="ARBA" id="ARBA00049183"/>
    </source>
</evidence>
<sequence length="431" mass="48868">MLLGLYRALTGFIAIPVADYHLSSRIRKGKEIAERLDERKGKTKSDAHMLSRKEPVIWIHAASVGESLSVLVLIKRLLERCPSCFILLTTGTVTSASLLKKKLPVRVFHQFVPFDVRPWVKAFLDHWRPSLALWVESEIWPNLIWETTTRKIPLVMINGRMSEKSFKKWRWAKSLIQPLMGRFSLCFAQSSEDAHRLRLLGATKVIHAGNLKAAAEPLECDNEELQRIGHKVGMRPTWVAASTHDPEEEIIVQAHHLLKKKFPDLLTILVPRHPHRGAALRKKFDQELCLAQRSLGEIISDKRDFYLADTLGELGLFYRLSPIAFIGGSLTPIGGHNLIEPAHFGSAILHGPYMTNSREITALFRKENAAIEVTSAETLALHVEKLLTFPEQRKEMVNAAWKIVQAQSQVVEKVVEGLEEFLENFEKKVSL</sequence>
<accession>A0A0K8MGN9</accession>
<feature type="domain" description="3-deoxy-D-manno-octulosonic-acid transferase N-terminal" evidence="12">
    <location>
        <begin position="35"/>
        <end position="213"/>
    </location>
</feature>
<protein>
    <recommendedName>
        <fullName evidence="5 11">3-deoxy-D-manno-octulosonic acid transferase</fullName>
        <shortName evidence="11">Kdo transferase</shortName>
        <ecNumber evidence="4 11">2.4.99.12</ecNumber>
    </recommendedName>
    <alternativeName>
        <fullName evidence="7 11">Lipid IV(A) 3-deoxy-D-manno-octulosonic acid transferase</fullName>
    </alternativeName>
</protein>
<comment type="pathway">
    <text evidence="2 11">Bacterial outer membrane biogenesis; LPS core biosynthesis.</text>
</comment>
<evidence type="ECO:0000256" key="1">
    <source>
        <dbReference type="ARBA" id="ARBA00003394"/>
    </source>
</evidence>
<evidence type="ECO:0000256" key="11">
    <source>
        <dbReference type="RuleBase" id="RU365103"/>
    </source>
</evidence>
<dbReference type="GO" id="GO:0009245">
    <property type="term" value="P:lipid A biosynthetic process"/>
    <property type="evidence" value="ECO:0007669"/>
    <property type="project" value="TreeGrafter"/>
</dbReference>
<name>A0A0K8MGN9_9PROT</name>
<evidence type="ECO:0000256" key="4">
    <source>
        <dbReference type="ARBA" id="ARBA00012621"/>
    </source>
</evidence>
<dbReference type="UniPathway" id="UPA00958"/>
<evidence type="ECO:0000256" key="5">
    <source>
        <dbReference type="ARBA" id="ARBA00019077"/>
    </source>
</evidence>
<feature type="active site" description="Proton acceptor" evidence="9">
    <location>
        <position position="66"/>
    </location>
</feature>
<dbReference type="GO" id="GO:0005886">
    <property type="term" value="C:plasma membrane"/>
    <property type="evidence" value="ECO:0007669"/>
    <property type="project" value="UniProtKB-SubCell"/>
</dbReference>
<dbReference type="PANTHER" id="PTHR42755:SF1">
    <property type="entry name" value="3-DEOXY-D-MANNO-OCTULOSONIC ACID TRANSFERASE, MITOCHONDRIAL-RELATED"/>
    <property type="match status" value="1"/>
</dbReference>
<dbReference type="EMBL" id="BBVC01000116">
    <property type="protein sequence ID" value="GAO99034.1"/>
    <property type="molecule type" value="Genomic_DNA"/>
</dbReference>
<evidence type="ECO:0000256" key="9">
    <source>
        <dbReference type="PIRSR" id="PIRSR639901-1"/>
    </source>
</evidence>
<dbReference type="FunFam" id="3.40.50.2000:FF:000032">
    <property type="entry name" value="3-deoxy-D-manno-octulosonic acid transferase"/>
    <property type="match status" value="1"/>
</dbReference>
<dbReference type="Pfam" id="PF04413">
    <property type="entry name" value="Glycos_transf_N"/>
    <property type="match status" value="1"/>
</dbReference>
<evidence type="ECO:0000256" key="7">
    <source>
        <dbReference type="ARBA" id="ARBA00031445"/>
    </source>
</evidence>
<dbReference type="SUPFAM" id="SSF53756">
    <property type="entry name" value="UDP-Glycosyltransferase/glycogen phosphorylase"/>
    <property type="match status" value="1"/>
</dbReference>
<feature type="site" description="Transition state stabilizer" evidence="10">
    <location>
        <position position="212"/>
    </location>
</feature>
<dbReference type="OrthoDB" id="9789797at2"/>
<keyword evidence="14" id="KW-1185">Reference proteome</keyword>
<comment type="subcellular location">
    <subcellularLocation>
        <location evidence="11">Cell membrane</location>
    </subcellularLocation>
</comment>
<keyword evidence="11" id="KW-0448">Lipopolysaccharide biosynthesis</keyword>
<organism evidence="13 14">
    <name type="scientific">Caedimonas varicaedens</name>
    <dbReference type="NCBI Taxonomy" id="1629334"/>
    <lineage>
        <taxon>Bacteria</taxon>
        <taxon>Pseudomonadati</taxon>
        <taxon>Pseudomonadota</taxon>
        <taxon>Alphaproteobacteria</taxon>
        <taxon>Holosporales</taxon>
        <taxon>Caedimonadaceae</taxon>
        <taxon>Caedimonas</taxon>
    </lineage>
</organism>
<evidence type="ECO:0000256" key="3">
    <source>
        <dbReference type="ARBA" id="ARBA00006380"/>
    </source>
</evidence>
<comment type="catalytic activity">
    <reaction evidence="8 11">
        <text>lipid IVA (E. coli) + CMP-3-deoxy-beta-D-manno-octulosonate = alpha-Kdo-(2-&gt;6)-lipid IVA (E. coli) + CMP + H(+)</text>
        <dbReference type="Rhea" id="RHEA:28066"/>
        <dbReference type="ChEBI" id="CHEBI:15378"/>
        <dbReference type="ChEBI" id="CHEBI:58603"/>
        <dbReference type="ChEBI" id="CHEBI:60364"/>
        <dbReference type="ChEBI" id="CHEBI:60377"/>
        <dbReference type="ChEBI" id="CHEBI:85987"/>
        <dbReference type="EC" id="2.4.99.12"/>
    </reaction>
</comment>